<dbReference type="STRING" id="471514.AN477_17150"/>
<protein>
    <submittedName>
        <fullName evidence="7">Peptidase S1</fullName>
    </submittedName>
</protein>
<evidence type="ECO:0000259" key="6">
    <source>
        <dbReference type="SMART" id="SM00228"/>
    </source>
</evidence>
<dbReference type="PANTHER" id="PTHR43343">
    <property type="entry name" value="PEPTIDASE S12"/>
    <property type="match status" value="1"/>
</dbReference>
<sequence>MRWAGVAAVSAVIGSATTFSLIPFAKASHTVASQTATGNLSALTDNTTLSPASRTSIPAVTDGITQVVKEVKPAVMGVVNYATVTDFFSQTSKLQPTGVGTGVLFYKDRTHGYAVTNNHVVEGASKVEVVLATGKHVQAQVVGTDPYTDLAVLRVPLAAVHNVTPITFANSNNIETGEPAIAIGTPLGLDFADSVTAGIVSAKQRIMPVEDPQSQSTLDYQAVIQTDAAINPGNSGGPLVNINGEVIGINSSKIVAPNFEGMGFAIPSNEVKNIADQIMKGGHALHPALGITGESLASIPEQFWPDVPVDYGVWVKLVVSPEAQKSGVQSQDVIVAIDNHPVKNMADLRTYLFQKKPGDVVALDVYRGEQKLQFKVQLGEMKSVNTTRMNASANPADPVTPFVSGQFDN</sequence>
<dbReference type="Proteomes" id="UP000050482">
    <property type="component" value="Unassembled WGS sequence"/>
</dbReference>
<dbReference type="GO" id="GO:0004252">
    <property type="term" value="F:serine-type endopeptidase activity"/>
    <property type="evidence" value="ECO:0007669"/>
    <property type="project" value="InterPro"/>
</dbReference>
<dbReference type="Pfam" id="PF13365">
    <property type="entry name" value="Trypsin_2"/>
    <property type="match status" value="1"/>
</dbReference>
<proteinExistence type="inferred from homology"/>
<dbReference type="SUPFAM" id="SSF50156">
    <property type="entry name" value="PDZ domain-like"/>
    <property type="match status" value="1"/>
</dbReference>
<dbReference type="SMART" id="SM00228">
    <property type="entry name" value="PDZ"/>
    <property type="match status" value="1"/>
</dbReference>
<dbReference type="SUPFAM" id="SSF50494">
    <property type="entry name" value="Trypsin-like serine proteases"/>
    <property type="match status" value="1"/>
</dbReference>
<organism evidence="7 8">
    <name type="scientific">Alicyclobacillus ferrooxydans</name>
    <dbReference type="NCBI Taxonomy" id="471514"/>
    <lineage>
        <taxon>Bacteria</taxon>
        <taxon>Bacillati</taxon>
        <taxon>Bacillota</taxon>
        <taxon>Bacilli</taxon>
        <taxon>Bacillales</taxon>
        <taxon>Alicyclobacillaceae</taxon>
        <taxon>Alicyclobacillus</taxon>
    </lineage>
</organism>
<dbReference type="Gene3D" id="2.40.10.10">
    <property type="entry name" value="Trypsin-like serine proteases"/>
    <property type="match status" value="2"/>
</dbReference>
<dbReference type="PRINTS" id="PR00834">
    <property type="entry name" value="PROTEASES2C"/>
</dbReference>
<feature type="domain" description="PDZ" evidence="6">
    <location>
        <begin position="287"/>
        <end position="369"/>
    </location>
</feature>
<reference evidence="7 8" key="1">
    <citation type="submission" date="2015-09" db="EMBL/GenBank/DDBJ databases">
        <title>Draft genome sequence of Alicyclobacillus ferrooxydans DSM 22381.</title>
        <authorList>
            <person name="Hemp J."/>
        </authorList>
    </citation>
    <scope>NUCLEOTIDE SEQUENCE [LARGE SCALE GENOMIC DNA]</scope>
    <source>
        <strain evidence="7 8">TC-34</strain>
    </source>
</reference>
<evidence type="ECO:0000313" key="7">
    <source>
        <dbReference type="EMBL" id="KPV42515.1"/>
    </source>
</evidence>
<dbReference type="InterPro" id="IPR009003">
    <property type="entry name" value="Peptidase_S1_PA"/>
</dbReference>
<feature type="region of interest" description="Disordered" evidence="5">
    <location>
        <begin position="390"/>
        <end position="409"/>
    </location>
</feature>
<dbReference type="InterPro" id="IPR043504">
    <property type="entry name" value="Peptidase_S1_PA_chymotrypsin"/>
</dbReference>
<dbReference type="EMBL" id="LJCO01000076">
    <property type="protein sequence ID" value="KPV42515.1"/>
    <property type="molecule type" value="Genomic_DNA"/>
</dbReference>
<evidence type="ECO:0000256" key="5">
    <source>
        <dbReference type="SAM" id="MobiDB-lite"/>
    </source>
</evidence>
<dbReference type="InterPro" id="IPR001478">
    <property type="entry name" value="PDZ"/>
</dbReference>
<dbReference type="PATRIC" id="fig|471514.4.peg.3555"/>
<evidence type="ECO:0000256" key="1">
    <source>
        <dbReference type="ARBA" id="ARBA00010541"/>
    </source>
</evidence>
<keyword evidence="3" id="KW-0378">Hydrolase</keyword>
<keyword evidence="8" id="KW-1185">Reference proteome</keyword>
<gene>
    <name evidence="7" type="ORF">AN477_17150</name>
</gene>
<dbReference type="GO" id="GO:0006508">
    <property type="term" value="P:proteolysis"/>
    <property type="evidence" value="ECO:0007669"/>
    <property type="project" value="UniProtKB-KW"/>
</dbReference>
<evidence type="ECO:0000256" key="4">
    <source>
        <dbReference type="ARBA" id="ARBA00022825"/>
    </source>
</evidence>
<dbReference type="InterPro" id="IPR001940">
    <property type="entry name" value="Peptidase_S1C"/>
</dbReference>
<dbReference type="Gene3D" id="2.30.42.10">
    <property type="match status" value="1"/>
</dbReference>
<keyword evidence="2" id="KW-0645">Protease</keyword>
<dbReference type="InterPro" id="IPR051201">
    <property type="entry name" value="Chloro_Bact_Ser_Proteases"/>
</dbReference>
<accession>A0A0P9CAT2</accession>
<evidence type="ECO:0000256" key="2">
    <source>
        <dbReference type="ARBA" id="ARBA00022670"/>
    </source>
</evidence>
<evidence type="ECO:0000256" key="3">
    <source>
        <dbReference type="ARBA" id="ARBA00022801"/>
    </source>
</evidence>
<comment type="similarity">
    <text evidence="1">Belongs to the peptidase S1C family.</text>
</comment>
<name>A0A0P9CAT2_9BACL</name>
<keyword evidence="4" id="KW-0720">Serine protease</keyword>
<dbReference type="Pfam" id="PF13180">
    <property type="entry name" value="PDZ_2"/>
    <property type="match status" value="1"/>
</dbReference>
<dbReference type="InterPro" id="IPR036034">
    <property type="entry name" value="PDZ_sf"/>
</dbReference>
<evidence type="ECO:0000313" key="8">
    <source>
        <dbReference type="Proteomes" id="UP000050482"/>
    </source>
</evidence>
<comment type="caution">
    <text evidence="7">The sequence shown here is derived from an EMBL/GenBank/DDBJ whole genome shotgun (WGS) entry which is preliminary data.</text>
</comment>
<dbReference type="PANTHER" id="PTHR43343:SF3">
    <property type="entry name" value="PROTEASE DO-LIKE 8, CHLOROPLASTIC"/>
    <property type="match status" value="1"/>
</dbReference>
<dbReference type="AlphaFoldDB" id="A0A0P9CAT2"/>